<accession>A0A8I2YMU8</accession>
<keyword evidence="2" id="KW-1185">Reference proteome</keyword>
<protein>
    <submittedName>
        <fullName evidence="1">Uncharacterized protein</fullName>
    </submittedName>
</protein>
<evidence type="ECO:0000313" key="1">
    <source>
        <dbReference type="EMBL" id="KAG6374921.1"/>
    </source>
</evidence>
<sequence>MCTYVVANTGAKLWATMQPKHRKCPSSLQGLVEVFKTATTHSEQGRFSDADIAMVCLEEGDMMYIDLTFLSIATLQTFVY</sequence>
<proteinExistence type="predicted"/>
<dbReference type="Proteomes" id="UP000683000">
    <property type="component" value="Unassembled WGS sequence"/>
</dbReference>
<reference evidence="1" key="1">
    <citation type="submission" date="2021-03" db="EMBL/GenBank/DDBJ databases">
        <title>Evolutionary innovations through gain and loss of genes in the ectomycorrhizal Boletales.</title>
        <authorList>
            <person name="Wu G."/>
            <person name="Miyauchi S."/>
            <person name="Morin E."/>
            <person name="Yang Z.-L."/>
            <person name="Xu J."/>
            <person name="Martin F.M."/>
        </authorList>
    </citation>
    <scope>NUCLEOTIDE SEQUENCE</scope>
    <source>
        <strain evidence="1">BR01</strain>
    </source>
</reference>
<organism evidence="1 2">
    <name type="scientific">Boletus reticuloceps</name>
    <dbReference type="NCBI Taxonomy" id="495285"/>
    <lineage>
        <taxon>Eukaryota</taxon>
        <taxon>Fungi</taxon>
        <taxon>Dikarya</taxon>
        <taxon>Basidiomycota</taxon>
        <taxon>Agaricomycotina</taxon>
        <taxon>Agaricomycetes</taxon>
        <taxon>Agaricomycetidae</taxon>
        <taxon>Boletales</taxon>
        <taxon>Boletineae</taxon>
        <taxon>Boletaceae</taxon>
        <taxon>Boletoideae</taxon>
        <taxon>Boletus</taxon>
    </lineage>
</organism>
<dbReference type="EMBL" id="JAGFBS010000016">
    <property type="protein sequence ID" value="KAG6374921.1"/>
    <property type="molecule type" value="Genomic_DNA"/>
</dbReference>
<name>A0A8I2YMU8_9AGAM</name>
<comment type="caution">
    <text evidence="1">The sequence shown here is derived from an EMBL/GenBank/DDBJ whole genome shotgun (WGS) entry which is preliminary data.</text>
</comment>
<evidence type="ECO:0000313" key="2">
    <source>
        <dbReference type="Proteomes" id="UP000683000"/>
    </source>
</evidence>
<gene>
    <name evidence="1" type="ORF">JVT61DRAFT_3664</name>
</gene>
<dbReference type="AlphaFoldDB" id="A0A8I2YMU8"/>